<dbReference type="SUPFAM" id="SSF47473">
    <property type="entry name" value="EF-hand"/>
    <property type="match status" value="1"/>
</dbReference>
<name>A0A165RWF8_9APHY</name>
<evidence type="ECO:0000259" key="2">
    <source>
        <dbReference type="Pfam" id="PF12763"/>
    </source>
</evidence>
<organism evidence="3 4">
    <name type="scientific">Daedalea quercina L-15889</name>
    <dbReference type="NCBI Taxonomy" id="1314783"/>
    <lineage>
        <taxon>Eukaryota</taxon>
        <taxon>Fungi</taxon>
        <taxon>Dikarya</taxon>
        <taxon>Basidiomycota</taxon>
        <taxon>Agaricomycotina</taxon>
        <taxon>Agaricomycetes</taxon>
        <taxon>Polyporales</taxon>
        <taxon>Fomitopsis</taxon>
    </lineage>
</organism>
<dbReference type="AlphaFoldDB" id="A0A165RWF8"/>
<feature type="compositionally biased region" description="Low complexity" evidence="1">
    <location>
        <begin position="219"/>
        <end position="231"/>
    </location>
</feature>
<dbReference type="STRING" id="1314783.A0A165RWF8"/>
<feature type="compositionally biased region" description="Low complexity" evidence="1">
    <location>
        <begin position="544"/>
        <end position="553"/>
    </location>
</feature>
<feature type="compositionally biased region" description="Pro residues" evidence="1">
    <location>
        <begin position="142"/>
        <end position="153"/>
    </location>
</feature>
<feature type="compositionally biased region" description="Low complexity" evidence="1">
    <location>
        <begin position="330"/>
        <end position="341"/>
    </location>
</feature>
<feature type="domain" description="EH" evidence="2">
    <location>
        <begin position="466"/>
        <end position="514"/>
    </location>
</feature>
<gene>
    <name evidence="3" type="ORF">DAEQUDRAFT_724172</name>
</gene>
<keyword evidence="4" id="KW-1185">Reference proteome</keyword>
<feature type="compositionally biased region" description="Low complexity" evidence="1">
    <location>
        <begin position="154"/>
        <end position="176"/>
    </location>
</feature>
<feature type="compositionally biased region" description="Polar residues" evidence="1">
    <location>
        <begin position="238"/>
        <end position="255"/>
    </location>
</feature>
<dbReference type="InterPro" id="IPR000261">
    <property type="entry name" value="EH_dom"/>
</dbReference>
<feature type="region of interest" description="Disordered" evidence="1">
    <location>
        <begin position="1"/>
        <end position="20"/>
    </location>
</feature>
<dbReference type="EMBL" id="KV429046">
    <property type="protein sequence ID" value="KZT71237.1"/>
    <property type="molecule type" value="Genomic_DNA"/>
</dbReference>
<dbReference type="InterPro" id="IPR011992">
    <property type="entry name" value="EF-hand-dom_pair"/>
</dbReference>
<feature type="region of interest" description="Disordered" evidence="1">
    <location>
        <begin position="102"/>
        <end position="405"/>
    </location>
</feature>
<feature type="compositionally biased region" description="Pro residues" evidence="1">
    <location>
        <begin position="302"/>
        <end position="329"/>
    </location>
</feature>
<dbReference type="Pfam" id="PF12763">
    <property type="entry name" value="EH"/>
    <property type="match status" value="1"/>
</dbReference>
<evidence type="ECO:0000256" key="1">
    <source>
        <dbReference type="SAM" id="MobiDB-lite"/>
    </source>
</evidence>
<feature type="compositionally biased region" description="Polar residues" evidence="1">
    <location>
        <begin position="342"/>
        <end position="351"/>
    </location>
</feature>
<reference evidence="3 4" key="1">
    <citation type="journal article" date="2016" name="Mol. Biol. Evol.">
        <title>Comparative Genomics of Early-Diverging Mushroom-Forming Fungi Provides Insights into the Origins of Lignocellulose Decay Capabilities.</title>
        <authorList>
            <person name="Nagy L.G."/>
            <person name="Riley R."/>
            <person name="Tritt A."/>
            <person name="Adam C."/>
            <person name="Daum C."/>
            <person name="Floudas D."/>
            <person name="Sun H."/>
            <person name="Yadav J.S."/>
            <person name="Pangilinan J."/>
            <person name="Larsson K.H."/>
            <person name="Matsuura K."/>
            <person name="Barry K."/>
            <person name="Labutti K."/>
            <person name="Kuo R."/>
            <person name="Ohm R.A."/>
            <person name="Bhattacharya S.S."/>
            <person name="Shirouzu T."/>
            <person name="Yoshinaga Y."/>
            <person name="Martin F.M."/>
            <person name="Grigoriev I.V."/>
            <person name="Hibbett D.S."/>
        </authorList>
    </citation>
    <scope>NUCLEOTIDE SEQUENCE [LARGE SCALE GENOMIC DNA]</scope>
    <source>
        <strain evidence="3 4">L-15889</strain>
    </source>
</reference>
<accession>A0A165RWF8</accession>
<protein>
    <recommendedName>
        <fullName evidence="2">EH domain-containing protein</fullName>
    </recommendedName>
</protein>
<feature type="region of interest" description="Disordered" evidence="1">
    <location>
        <begin position="529"/>
        <end position="553"/>
    </location>
</feature>
<proteinExistence type="predicted"/>
<evidence type="ECO:0000313" key="3">
    <source>
        <dbReference type="EMBL" id="KZT71237.1"/>
    </source>
</evidence>
<dbReference type="Gene3D" id="1.10.238.10">
    <property type="entry name" value="EF-hand"/>
    <property type="match status" value="1"/>
</dbReference>
<dbReference type="OrthoDB" id="10045710at2759"/>
<evidence type="ECO:0000313" key="4">
    <source>
        <dbReference type="Proteomes" id="UP000076727"/>
    </source>
</evidence>
<dbReference type="Proteomes" id="UP000076727">
    <property type="component" value="Unassembled WGS sequence"/>
</dbReference>
<sequence length="553" mass="57970">MAHGSATLGHGRRPPAVAGHSLSGRVLQWSSSVVHGSRTTMSDVQTRISAFEALAGNPAPLPCTRPLSPDAAARFDPIAHSPSPSPPALGRKTSLIDLHDWVVDDGPRQSPPKPALPARPRSVAPGPRHASAPLIHLESPPSARPGPPLPPRKPSYTSLRSVSTSTSASASSVTSRQPPPAPSRKPPPRDSLSPDHSYPPAQSLGLVLPASTSRHAPASSISSFQSVSLSSDGGDPASPSTPNYVAPSPSDTVSVAESFEHLSVSSVAPELPRRPPSEPPRLPQRPFSVSPNVVPKSVGSSPRPPSTKPSPPSRPATTKPPPPPPPPRTPSSRASTGSSASVTSISLSLSDRASILSLSTSPSSSSSHSHLAPSSSSLATLKPKSAPSLLPLHSPTLPQLSRAAPVPPAARRRYEALFARNVYAQNAARKDLASPPPGARARKAAGWRGLSVDLLITPGPQARDDDTEERLGGETVRRIWVRSKLERRRLKAIWSECDPAGTGSLDLEGFVQGMWRIDEELRRAQLGRNGSSAGMTARGRARPARGGTRLLLR</sequence>
<dbReference type="PRINTS" id="PR01217">
    <property type="entry name" value="PRICHEXTENSN"/>
</dbReference>
<feature type="compositionally biased region" description="Low complexity" evidence="1">
    <location>
        <begin position="356"/>
        <end position="404"/>
    </location>
</feature>